<dbReference type="AlphaFoldDB" id="A0A0F4ZAJ7"/>
<evidence type="ECO:0000256" key="2">
    <source>
        <dbReference type="SAM" id="MobiDB-lite"/>
    </source>
</evidence>
<proteinExistence type="inferred from homology"/>
<comment type="caution">
    <text evidence="3">The sequence shown here is derived from an EMBL/GenBank/DDBJ whole genome shotgun (WGS) entry which is preliminary data.</text>
</comment>
<organism evidence="3 4">
    <name type="scientific">Thielaviopsis punctulata</name>
    <dbReference type="NCBI Taxonomy" id="72032"/>
    <lineage>
        <taxon>Eukaryota</taxon>
        <taxon>Fungi</taxon>
        <taxon>Dikarya</taxon>
        <taxon>Ascomycota</taxon>
        <taxon>Pezizomycotina</taxon>
        <taxon>Sordariomycetes</taxon>
        <taxon>Hypocreomycetidae</taxon>
        <taxon>Microascales</taxon>
        <taxon>Ceratocystidaceae</taxon>
        <taxon>Thielaviopsis</taxon>
    </lineage>
</organism>
<dbReference type="SUPFAM" id="SSF160369">
    <property type="entry name" value="Ribosomal protein L10-like"/>
    <property type="match status" value="1"/>
</dbReference>
<evidence type="ECO:0000313" key="3">
    <source>
        <dbReference type="EMBL" id="KKA27171.1"/>
    </source>
</evidence>
<dbReference type="PANTHER" id="PTHR11560">
    <property type="entry name" value="39S RIBOSOMAL PROTEIN L10, MITOCHONDRIAL"/>
    <property type="match status" value="1"/>
</dbReference>
<dbReference type="InterPro" id="IPR043141">
    <property type="entry name" value="Ribosomal_uL10-like_sf"/>
</dbReference>
<sequence>MPRIVRQLARRVAPTTPASLTLRPAVLARAFSTTTPATAAATSLNSFRLPDDYVPPTQPPSARPPETRKAQMIRMYTSLLRSTPLVIFFQHNNLTAPEWAAVRRELAAALKAVGPVDVGAADGQPVDLAAAVRLQVLRGRMFNVAMRVVEFHDPTTADSGDKYTHDLSAAAYAAIKRAEKAADPDSVHAVMEPLLSGPVAALCLPAVSPAYLAAALSILAPGPDFPAPSRRASPGYYDLVTQNALSKLMLVGGRVEGKAFDNDGVTWVGGIKGGLGGLRAQVVHLLQSAGLSLTTALEGAGKALYVSLESHRQGMEGEKKEADGEKKGADGEKNE</sequence>
<reference evidence="3 4" key="1">
    <citation type="submission" date="2015-03" db="EMBL/GenBank/DDBJ databases">
        <authorList>
            <person name="Radwan O."/>
            <person name="Al-Naeli F.A."/>
            <person name="Rendon G.A."/>
            <person name="Fields C."/>
        </authorList>
    </citation>
    <scope>NUCLEOTIDE SEQUENCE [LARGE SCALE GENOMIC DNA]</scope>
    <source>
        <strain evidence="3">CR-DP1</strain>
    </source>
</reference>
<dbReference type="InterPro" id="IPR047865">
    <property type="entry name" value="Ribosomal_uL10_bac_type"/>
</dbReference>
<evidence type="ECO:0000256" key="1">
    <source>
        <dbReference type="ARBA" id="ARBA00008889"/>
    </source>
</evidence>
<dbReference type="OrthoDB" id="360689at2759"/>
<gene>
    <name evidence="3" type="ORF">TD95_004303</name>
</gene>
<dbReference type="Proteomes" id="UP000033483">
    <property type="component" value="Unassembled WGS sequence"/>
</dbReference>
<evidence type="ECO:0008006" key="5">
    <source>
        <dbReference type="Google" id="ProtNLM"/>
    </source>
</evidence>
<dbReference type="EMBL" id="LAEV01001876">
    <property type="protein sequence ID" value="KKA27171.1"/>
    <property type="molecule type" value="Genomic_DNA"/>
</dbReference>
<name>A0A0F4ZAJ7_9PEZI</name>
<evidence type="ECO:0000313" key="4">
    <source>
        <dbReference type="Proteomes" id="UP000033483"/>
    </source>
</evidence>
<comment type="similarity">
    <text evidence="1">Belongs to the universal ribosomal protein uL10 family.</text>
</comment>
<keyword evidence="4" id="KW-1185">Reference proteome</keyword>
<dbReference type="Gene3D" id="3.30.70.1730">
    <property type="match status" value="1"/>
</dbReference>
<accession>A0A0F4ZAJ7</accession>
<feature type="region of interest" description="Disordered" evidence="2">
    <location>
        <begin position="311"/>
        <end position="335"/>
    </location>
</feature>
<protein>
    <recommendedName>
        <fullName evidence="5">Ribosomal protein YmL11, mitochondrial</fullName>
    </recommendedName>
</protein>